<reference evidence="1 2" key="1">
    <citation type="journal article" date="2018" name="Biotechnol. Biofuels">
        <title>Integrative visual omics of the white-rot fungus Polyporus brumalis exposes the biotechnological potential of its oxidative enzymes for delignifying raw plant biomass.</title>
        <authorList>
            <person name="Miyauchi S."/>
            <person name="Rancon A."/>
            <person name="Drula E."/>
            <person name="Hage H."/>
            <person name="Chaduli D."/>
            <person name="Favel A."/>
            <person name="Grisel S."/>
            <person name="Henrissat B."/>
            <person name="Herpoel-Gimbert I."/>
            <person name="Ruiz-Duenas F.J."/>
            <person name="Chevret D."/>
            <person name="Hainaut M."/>
            <person name="Lin J."/>
            <person name="Wang M."/>
            <person name="Pangilinan J."/>
            <person name="Lipzen A."/>
            <person name="Lesage-Meessen L."/>
            <person name="Navarro D."/>
            <person name="Riley R."/>
            <person name="Grigoriev I.V."/>
            <person name="Zhou S."/>
            <person name="Raouche S."/>
            <person name="Rosso M.N."/>
        </authorList>
    </citation>
    <scope>NUCLEOTIDE SEQUENCE [LARGE SCALE GENOMIC DNA]</scope>
    <source>
        <strain evidence="1 2">BRFM 1820</strain>
    </source>
</reference>
<dbReference type="AlphaFoldDB" id="A0A371CVH8"/>
<keyword evidence="2" id="KW-1185">Reference proteome</keyword>
<dbReference type="InterPro" id="IPR004242">
    <property type="entry name" value="Transposase_21"/>
</dbReference>
<accession>A0A371CVH8</accession>
<feature type="non-terminal residue" evidence="1">
    <location>
        <position position="204"/>
    </location>
</feature>
<name>A0A371CVH8_9APHY</name>
<gene>
    <name evidence="1" type="ORF">OH76DRAFT_1359896</name>
</gene>
<protein>
    <submittedName>
        <fullName evidence="1">Uncharacterized protein</fullName>
    </submittedName>
</protein>
<evidence type="ECO:0000313" key="2">
    <source>
        <dbReference type="Proteomes" id="UP000256964"/>
    </source>
</evidence>
<evidence type="ECO:0000313" key="1">
    <source>
        <dbReference type="EMBL" id="RDX44270.1"/>
    </source>
</evidence>
<dbReference type="STRING" id="139420.A0A371CVH8"/>
<organism evidence="1 2">
    <name type="scientific">Lentinus brumalis</name>
    <dbReference type="NCBI Taxonomy" id="2498619"/>
    <lineage>
        <taxon>Eukaryota</taxon>
        <taxon>Fungi</taxon>
        <taxon>Dikarya</taxon>
        <taxon>Basidiomycota</taxon>
        <taxon>Agaricomycotina</taxon>
        <taxon>Agaricomycetes</taxon>
        <taxon>Polyporales</taxon>
        <taxon>Polyporaceae</taxon>
        <taxon>Lentinus</taxon>
    </lineage>
</organism>
<dbReference type="EMBL" id="KZ857452">
    <property type="protein sequence ID" value="RDX44270.1"/>
    <property type="molecule type" value="Genomic_DNA"/>
</dbReference>
<dbReference type="Pfam" id="PF02992">
    <property type="entry name" value="Transposase_21"/>
    <property type="match status" value="1"/>
</dbReference>
<dbReference type="Proteomes" id="UP000256964">
    <property type="component" value="Unassembled WGS sequence"/>
</dbReference>
<dbReference type="OrthoDB" id="3253623at2759"/>
<sequence length="204" mass="23011">MDNPVCGTPLVYATKVSDGKTSRTVYKPIKVYPYRSLEGYMASMLMKTGVEDLLETCWQVIESDARWHDLMDAPAIREFCGPDGRTPFSVQKNGELHLIFSLYIDWFNPHTNKKGGKSHSIGGIYLACLGLPPHLRFRPEYMCLVGVIPGPKEPSLTDINHFLRPLVDELLVFWHQGVFFPETAKRGTFGRVVRAVVIPLVCDL</sequence>
<proteinExistence type="predicted"/>